<keyword evidence="2" id="KW-1133">Transmembrane helix</keyword>
<feature type="region of interest" description="Disordered" evidence="1">
    <location>
        <begin position="1"/>
        <end position="76"/>
    </location>
</feature>
<dbReference type="EMBL" id="VJMH01006389">
    <property type="protein sequence ID" value="KAF0690203.1"/>
    <property type="molecule type" value="Genomic_DNA"/>
</dbReference>
<dbReference type="Proteomes" id="UP000332933">
    <property type="component" value="Unassembled WGS sequence"/>
</dbReference>
<name>A0A485LBE7_9STRA</name>
<dbReference type="SUPFAM" id="SSF53474">
    <property type="entry name" value="alpha/beta-Hydrolases"/>
    <property type="match status" value="1"/>
</dbReference>
<keyword evidence="5" id="KW-1185">Reference proteome</keyword>
<dbReference type="Pfam" id="PF05677">
    <property type="entry name" value="DUF818"/>
    <property type="match status" value="1"/>
</dbReference>
<accession>A0A485LBE7</accession>
<evidence type="ECO:0000256" key="2">
    <source>
        <dbReference type="SAM" id="Phobius"/>
    </source>
</evidence>
<evidence type="ECO:0000256" key="1">
    <source>
        <dbReference type="SAM" id="MobiDB-lite"/>
    </source>
</evidence>
<keyword evidence="2" id="KW-0812">Transmembrane</keyword>
<proteinExistence type="predicted"/>
<dbReference type="PANTHER" id="PTHR12277:SF81">
    <property type="entry name" value="PROTEIN ABHD13"/>
    <property type="match status" value="1"/>
</dbReference>
<dbReference type="OrthoDB" id="10249433at2759"/>
<reference evidence="4 5" key="1">
    <citation type="submission" date="2019-03" db="EMBL/GenBank/DDBJ databases">
        <authorList>
            <person name="Gaulin E."/>
            <person name="Dumas B."/>
        </authorList>
    </citation>
    <scope>NUCLEOTIDE SEQUENCE [LARGE SCALE GENOMIC DNA]</scope>
    <source>
        <strain evidence="4">CBS 568.67</strain>
    </source>
</reference>
<feature type="transmembrane region" description="Helical" evidence="2">
    <location>
        <begin position="104"/>
        <end position="128"/>
    </location>
</feature>
<feature type="transmembrane region" description="Helical" evidence="2">
    <location>
        <begin position="134"/>
        <end position="154"/>
    </location>
</feature>
<dbReference type="Gene3D" id="3.40.50.1820">
    <property type="entry name" value="alpha/beta hydrolase"/>
    <property type="match status" value="1"/>
</dbReference>
<dbReference type="PANTHER" id="PTHR12277">
    <property type="entry name" value="ALPHA/BETA HYDROLASE DOMAIN-CONTAINING PROTEIN"/>
    <property type="match status" value="1"/>
</dbReference>
<dbReference type="InterPro" id="IPR029058">
    <property type="entry name" value="AB_hydrolase_fold"/>
</dbReference>
<dbReference type="AlphaFoldDB" id="A0A485LBE7"/>
<sequence>MESDPPAVQTTASTEKEDMRKLVHSRSYTKIDIDDQPQPEVDTFSQSSSSSRSDSDVSDDEESSATKDDDENSSLLHEQHAPTCLAQQLWKPFRTLVMNPLSTFLFFALVNTIFIVLWAFFALIASVITRPGLVLLFAASAIAIARFAALLIAYPGHIRVVTRDCERSFAKMTKRWLTLTTDTTDELIDILQSPVPLDPRALAALLTLREDYRSCIQNIVTILRRSLEIVDAEETLTADGKLVLSRVRVFLEYADTIQKPLMQLFAPRGSDAAKQSFRLPPLAATLVDFKTCNQDLRDAIQLMGEPSSTPKRSGLVRLVVELWKSRSPFSIVANLSLMRADLIARYNGVQEWVESRDGHLIDGMFIPGLGLPNTHANTERTVLLCNPNCGLYEFHHFQSDWIQFYTKYGVNVFVFNYRGYGRCKGYPSPSANNMDGMAVVAHLKARGITRLAVHGESIGGMVATHVAKNAPGIEVLVADRTFANLPAVAQRLVASWAGSALSCVTRWQTDNVANYLDAPCHKVLCCDPCDEIIADASSLKAGIALRLELGDLTLDAPPTPTSSSRGAPLLSPCASIQSHGRLDDDESVVVVVAGEPLTEAMVAQFTSALESIADRARQAVEQDGGMAIDLHPDEKRIVDVWSAVASVDGHCGQTLFYAAGGGLESVRTWIASFLVWGPSRTHSQLQHPETKTEPRRHDIVTPLGIDQVLLVLQRILGEAPGLREDKDVLFVVDVVEYLHAALAKRLKKKPEDELLNIGMLVPLNCGHNANFSEREKEAFVAHLVSFRWLEPIK</sequence>
<evidence type="ECO:0000313" key="5">
    <source>
        <dbReference type="Proteomes" id="UP000332933"/>
    </source>
</evidence>
<keyword evidence="2" id="KW-0472">Membrane</keyword>
<evidence type="ECO:0000313" key="3">
    <source>
        <dbReference type="EMBL" id="KAF0690203.1"/>
    </source>
</evidence>
<evidence type="ECO:0000313" key="4">
    <source>
        <dbReference type="EMBL" id="VFT95130.1"/>
    </source>
</evidence>
<feature type="compositionally biased region" description="Acidic residues" evidence="1">
    <location>
        <begin position="56"/>
        <end position="72"/>
    </location>
</feature>
<reference evidence="3" key="2">
    <citation type="submission" date="2019-06" db="EMBL/GenBank/DDBJ databases">
        <title>Genomics analysis of Aphanomyces spp. identifies a new class of oomycete effector associated with host adaptation.</title>
        <authorList>
            <person name="Gaulin E."/>
        </authorList>
    </citation>
    <scope>NUCLEOTIDE SEQUENCE</scope>
    <source>
        <strain evidence="3">CBS 578.67</strain>
    </source>
</reference>
<gene>
    <name evidence="4" type="primary">Aste57867_18394</name>
    <name evidence="3" type="ORF">As57867_018332</name>
    <name evidence="4" type="ORF">ASTE57867_18394</name>
</gene>
<organism evidence="4 5">
    <name type="scientific">Aphanomyces stellatus</name>
    <dbReference type="NCBI Taxonomy" id="120398"/>
    <lineage>
        <taxon>Eukaryota</taxon>
        <taxon>Sar</taxon>
        <taxon>Stramenopiles</taxon>
        <taxon>Oomycota</taxon>
        <taxon>Saprolegniomycetes</taxon>
        <taxon>Saprolegniales</taxon>
        <taxon>Verrucalvaceae</taxon>
        <taxon>Aphanomyces</taxon>
    </lineage>
</organism>
<protein>
    <submittedName>
        <fullName evidence="4">Aste57867_18394 protein</fullName>
    </submittedName>
</protein>
<dbReference type="InterPro" id="IPR008536">
    <property type="entry name" value="DUF818"/>
</dbReference>
<dbReference type="EMBL" id="CAADRA010006410">
    <property type="protein sequence ID" value="VFT95130.1"/>
    <property type="molecule type" value="Genomic_DNA"/>
</dbReference>